<dbReference type="Proteomes" id="UP000305948">
    <property type="component" value="Unassembled WGS sequence"/>
</dbReference>
<evidence type="ECO:0000313" key="1">
    <source>
        <dbReference type="EMBL" id="TFK48129.1"/>
    </source>
</evidence>
<proteinExistence type="predicted"/>
<gene>
    <name evidence="1" type="ORF">OE88DRAFT_545379</name>
</gene>
<dbReference type="AlphaFoldDB" id="A0A5C3MRN8"/>
<keyword evidence="2" id="KW-1185">Reference proteome</keyword>
<accession>A0A5C3MRN8</accession>
<organism evidence="1 2">
    <name type="scientific">Heliocybe sulcata</name>
    <dbReference type="NCBI Taxonomy" id="5364"/>
    <lineage>
        <taxon>Eukaryota</taxon>
        <taxon>Fungi</taxon>
        <taxon>Dikarya</taxon>
        <taxon>Basidiomycota</taxon>
        <taxon>Agaricomycotina</taxon>
        <taxon>Agaricomycetes</taxon>
        <taxon>Gloeophyllales</taxon>
        <taxon>Gloeophyllaceae</taxon>
        <taxon>Heliocybe</taxon>
    </lineage>
</organism>
<name>A0A5C3MRN8_9AGAM</name>
<evidence type="ECO:0000313" key="2">
    <source>
        <dbReference type="Proteomes" id="UP000305948"/>
    </source>
</evidence>
<dbReference type="OrthoDB" id="425534at2759"/>
<dbReference type="STRING" id="5364.A0A5C3MRN8"/>
<protein>
    <submittedName>
        <fullName evidence="1">Uncharacterized protein</fullName>
    </submittedName>
</protein>
<sequence length="130" mass="14262">MPISDDYDEVGILIAVPKRSLAEEGQVAQVLKSLYDIVGFDPCGINLTRPCVSGFASKLDEDVFAVEVKKSQLNMPVNVTESVKVDLEAQGVVNETMVKVDTGRRRITPLAQATLSDARTRNPTRRRKSS</sequence>
<dbReference type="EMBL" id="ML213520">
    <property type="protein sequence ID" value="TFK48129.1"/>
    <property type="molecule type" value="Genomic_DNA"/>
</dbReference>
<reference evidence="1 2" key="1">
    <citation type="journal article" date="2019" name="Nat. Ecol. Evol.">
        <title>Megaphylogeny resolves global patterns of mushroom evolution.</title>
        <authorList>
            <person name="Varga T."/>
            <person name="Krizsan K."/>
            <person name="Foldi C."/>
            <person name="Dima B."/>
            <person name="Sanchez-Garcia M."/>
            <person name="Sanchez-Ramirez S."/>
            <person name="Szollosi G.J."/>
            <person name="Szarkandi J.G."/>
            <person name="Papp V."/>
            <person name="Albert L."/>
            <person name="Andreopoulos W."/>
            <person name="Angelini C."/>
            <person name="Antonin V."/>
            <person name="Barry K.W."/>
            <person name="Bougher N.L."/>
            <person name="Buchanan P."/>
            <person name="Buyck B."/>
            <person name="Bense V."/>
            <person name="Catcheside P."/>
            <person name="Chovatia M."/>
            <person name="Cooper J."/>
            <person name="Damon W."/>
            <person name="Desjardin D."/>
            <person name="Finy P."/>
            <person name="Geml J."/>
            <person name="Haridas S."/>
            <person name="Hughes K."/>
            <person name="Justo A."/>
            <person name="Karasinski D."/>
            <person name="Kautmanova I."/>
            <person name="Kiss B."/>
            <person name="Kocsube S."/>
            <person name="Kotiranta H."/>
            <person name="LaButti K.M."/>
            <person name="Lechner B.E."/>
            <person name="Liimatainen K."/>
            <person name="Lipzen A."/>
            <person name="Lukacs Z."/>
            <person name="Mihaltcheva S."/>
            <person name="Morgado L.N."/>
            <person name="Niskanen T."/>
            <person name="Noordeloos M.E."/>
            <person name="Ohm R.A."/>
            <person name="Ortiz-Santana B."/>
            <person name="Ovrebo C."/>
            <person name="Racz N."/>
            <person name="Riley R."/>
            <person name="Savchenko A."/>
            <person name="Shiryaev A."/>
            <person name="Soop K."/>
            <person name="Spirin V."/>
            <person name="Szebenyi C."/>
            <person name="Tomsovsky M."/>
            <person name="Tulloss R.E."/>
            <person name="Uehling J."/>
            <person name="Grigoriev I.V."/>
            <person name="Vagvolgyi C."/>
            <person name="Papp T."/>
            <person name="Martin F.M."/>
            <person name="Miettinen O."/>
            <person name="Hibbett D.S."/>
            <person name="Nagy L.G."/>
        </authorList>
    </citation>
    <scope>NUCLEOTIDE SEQUENCE [LARGE SCALE GENOMIC DNA]</scope>
    <source>
        <strain evidence="1 2">OMC1185</strain>
    </source>
</reference>